<sequence>MANPNFQRQNRRADLHYQCIGLATSKSLKNLNLQHFWVLPLSILEGKTLVQLSLHCCSLRQPNRIMGPNLNLHNFSALPSSSVCKGFSLVQLNLCTSQHKERIMWPNLKRLSLRKISFDERTFAIMIKGCPLIEIFEIDECCQNTHPSESFSFKITNLHNLKQLKAGLSYWQRVEVKAAPNLEFVDCINFSGHSSYDQLRFLSSEYRSVRILKLFNAGFEGNFSKYSVHWTQRFPQLEELSIQGYTKLESINISSRSLKKLQLISIPRLQVAHFDVPNIALFSYENRINSSFDVMPKLSFTVGSGRWISRIDFECNHYMGSSCWVKLKEFLTSLKGSDTSIFLSFTSGVADIPMAFPIGRDVPDIREVFISARDPFHGNRYSLGYKDQKLLSKMCWTDYKYHKLLLVELYMILRKQKKIETLSSASSSRLSRKSQHQQYKPTKGDIPNCPRCASSNTKFCYYNNYSLSQPRYFCKGCRRYWTKGGSFQESLISESNSRNSQNTQLCQSRRSFVKDFPLPGCERSENNSWLEFPESAYRNLKSVFLSDGVLIIDHLDDESNVDWSIKFLRLENLSIQSYQNLERINISSSSLEKIQLLNTSGFQEAHFNVPSIALFDLLSCEIFHSSGDSSGLTYSKKEKGSRFLLPSNCEEFLKILKEQRMKIYMPIVSINLEWRTCEIAIWFCT</sequence>
<evidence type="ECO:0000313" key="12">
    <source>
        <dbReference type="EMBL" id="CAI9118037.1"/>
    </source>
</evidence>
<keyword evidence="3 9" id="KW-0862">Zinc</keyword>
<dbReference type="GO" id="GO:0003677">
    <property type="term" value="F:DNA binding"/>
    <property type="evidence" value="ECO:0007669"/>
    <property type="project" value="UniProtKB-UniRule"/>
</dbReference>
<feature type="domain" description="Dof-type" evidence="11">
    <location>
        <begin position="447"/>
        <end position="501"/>
    </location>
</feature>
<gene>
    <name evidence="12" type="ORF">OLC1_LOCUS24006</name>
</gene>
<dbReference type="GO" id="GO:0008270">
    <property type="term" value="F:zinc ion binding"/>
    <property type="evidence" value="ECO:0007669"/>
    <property type="project" value="UniProtKB-KW"/>
</dbReference>
<dbReference type="GO" id="GO:0005634">
    <property type="term" value="C:nucleus"/>
    <property type="evidence" value="ECO:0007669"/>
    <property type="project" value="UniProtKB-SubCell"/>
</dbReference>
<dbReference type="PROSITE" id="PS01361">
    <property type="entry name" value="ZF_DOF_1"/>
    <property type="match status" value="1"/>
</dbReference>
<evidence type="ECO:0000256" key="8">
    <source>
        <dbReference type="PROSITE-ProRule" id="PRU00071"/>
    </source>
</evidence>
<dbReference type="PROSITE" id="PS50884">
    <property type="entry name" value="ZF_DOF_2"/>
    <property type="match status" value="1"/>
</dbReference>
<evidence type="ECO:0000256" key="7">
    <source>
        <dbReference type="ARBA" id="ARBA00023242"/>
    </source>
</evidence>
<keyword evidence="5 8" id="KW-0238">DNA-binding</keyword>
<dbReference type="InterPro" id="IPR003851">
    <property type="entry name" value="Znf_Dof"/>
</dbReference>
<dbReference type="SUPFAM" id="SSF52058">
    <property type="entry name" value="L domain-like"/>
    <property type="match status" value="1"/>
</dbReference>
<evidence type="ECO:0000259" key="11">
    <source>
        <dbReference type="PROSITE" id="PS50884"/>
    </source>
</evidence>
<dbReference type="InterPro" id="IPR055411">
    <property type="entry name" value="LRR_FXL15/At3g58940/PEG3-like"/>
</dbReference>
<dbReference type="Pfam" id="PF24758">
    <property type="entry name" value="LRR_At5g56370"/>
    <property type="match status" value="1"/>
</dbReference>
<dbReference type="Gene3D" id="3.80.10.10">
    <property type="entry name" value="Ribonuclease Inhibitor"/>
    <property type="match status" value="1"/>
</dbReference>
<evidence type="ECO:0000256" key="3">
    <source>
        <dbReference type="ARBA" id="ARBA00022833"/>
    </source>
</evidence>
<reference evidence="12" key="1">
    <citation type="submission" date="2023-03" db="EMBL/GenBank/DDBJ databases">
        <authorList>
            <person name="Julca I."/>
        </authorList>
    </citation>
    <scope>NUCLEOTIDE SEQUENCE</scope>
</reference>
<feature type="region of interest" description="Disordered" evidence="10">
    <location>
        <begin position="424"/>
        <end position="444"/>
    </location>
</feature>
<keyword evidence="13" id="KW-1185">Reference proteome</keyword>
<keyword evidence="7 8" id="KW-0539">Nucleus</keyword>
<dbReference type="Proteomes" id="UP001161247">
    <property type="component" value="Chromosome 9"/>
</dbReference>
<dbReference type="PANTHER" id="PTHR31992">
    <property type="entry name" value="DOF ZINC FINGER PROTEIN DOF1.4-RELATED"/>
    <property type="match status" value="1"/>
</dbReference>
<evidence type="ECO:0000256" key="9">
    <source>
        <dbReference type="RuleBase" id="RU369094"/>
    </source>
</evidence>
<evidence type="ECO:0000256" key="1">
    <source>
        <dbReference type="ARBA" id="ARBA00022723"/>
    </source>
</evidence>
<keyword evidence="4 9" id="KW-0805">Transcription regulation</keyword>
<evidence type="ECO:0000256" key="5">
    <source>
        <dbReference type="ARBA" id="ARBA00023125"/>
    </source>
</evidence>
<protein>
    <recommendedName>
        <fullName evidence="9">Dof zinc finger protein</fullName>
    </recommendedName>
</protein>
<dbReference type="InterPro" id="IPR045174">
    <property type="entry name" value="Dof"/>
</dbReference>
<dbReference type="EMBL" id="OX459126">
    <property type="protein sequence ID" value="CAI9118037.1"/>
    <property type="molecule type" value="Genomic_DNA"/>
</dbReference>
<evidence type="ECO:0000256" key="10">
    <source>
        <dbReference type="SAM" id="MobiDB-lite"/>
    </source>
</evidence>
<proteinExistence type="predicted"/>
<dbReference type="PANTHER" id="PTHR31992:SF141">
    <property type="entry name" value="DOF ZINC FINGER PROTEIN DOF1.4"/>
    <property type="match status" value="1"/>
</dbReference>
<keyword evidence="6 9" id="KW-0804">Transcription</keyword>
<accession>A0AAV1EEQ9</accession>
<evidence type="ECO:0000313" key="13">
    <source>
        <dbReference type="Proteomes" id="UP001161247"/>
    </source>
</evidence>
<organism evidence="12 13">
    <name type="scientific">Oldenlandia corymbosa var. corymbosa</name>
    <dbReference type="NCBI Taxonomy" id="529605"/>
    <lineage>
        <taxon>Eukaryota</taxon>
        <taxon>Viridiplantae</taxon>
        <taxon>Streptophyta</taxon>
        <taxon>Embryophyta</taxon>
        <taxon>Tracheophyta</taxon>
        <taxon>Spermatophyta</taxon>
        <taxon>Magnoliopsida</taxon>
        <taxon>eudicotyledons</taxon>
        <taxon>Gunneridae</taxon>
        <taxon>Pentapetalae</taxon>
        <taxon>asterids</taxon>
        <taxon>lamiids</taxon>
        <taxon>Gentianales</taxon>
        <taxon>Rubiaceae</taxon>
        <taxon>Rubioideae</taxon>
        <taxon>Spermacoceae</taxon>
        <taxon>Hedyotis-Oldenlandia complex</taxon>
        <taxon>Oldenlandia</taxon>
    </lineage>
</organism>
<evidence type="ECO:0000256" key="4">
    <source>
        <dbReference type="ARBA" id="ARBA00023015"/>
    </source>
</evidence>
<keyword evidence="2 8" id="KW-0863">Zinc-finger</keyword>
<comment type="function">
    <text evidence="9">Transcription factor that binds specifically to a 5'-AA[AG]G-3' consensus core sequence.</text>
</comment>
<dbReference type="AlphaFoldDB" id="A0AAV1EEQ9"/>
<name>A0AAV1EEQ9_OLDCO</name>
<dbReference type="Pfam" id="PF02701">
    <property type="entry name" value="Zn_ribbon_Dof"/>
    <property type="match status" value="1"/>
</dbReference>
<dbReference type="GO" id="GO:0003700">
    <property type="term" value="F:DNA-binding transcription factor activity"/>
    <property type="evidence" value="ECO:0007669"/>
    <property type="project" value="UniProtKB-UniRule"/>
</dbReference>
<keyword evidence="1 9" id="KW-0479">Metal-binding</keyword>
<dbReference type="InterPro" id="IPR032675">
    <property type="entry name" value="LRR_dom_sf"/>
</dbReference>
<evidence type="ECO:0000256" key="6">
    <source>
        <dbReference type="ARBA" id="ARBA00023163"/>
    </source>
</evidence>
<comment type="subcellular location">
    <subcellularLocation>
        <location evidence="8 9">Nucleus</location>
    </subcellularLocation>
</comment>
<evidence type="ECO:0000256" key="2">
    <source>
        <dbReference type="ARBA" id="ARBA00022771"/>
    </source>
</evidence>